<keyword evidence="2" id="KW-1185">Reference proteome</keyword>
<dbReference type="PANTHER" id="PTHR42912:SF98">
    <property type="entry name" value="UNCHARACTERISED METHYLTRANSFERASE RV1498C"/>
    <property type="match status" value="1"/>
</dbReference>
<evidence type="ECO:0008006" key="3">
    <source>
        <dbReference type="Google" id="ProtNLM"/>
    </source>
</evidence>
<reference evidence="1" key="1">
    <citation type="submission" date="2021-05" db="EMBL/GenBank/DDBJ databases">
        <title>The genome of the haptophyte Pavlova lutheri (Diacronema luteri, Pavlovales) - a model for lipid biosynthesis in eukaryotic algae.</title>
        <authorList>
            <person name="Hulatt C.J."/>
            <person name="Posewitz M.C."/>
        </authorList>
    </citation>
    <scope>NUCLEOTIDE SEQUENCE</scope>
    <source>
        <strain evidence="1">NIVA-4/92</strain>
    </source>
</reference>
<dbReference type="CDD" id="cd02440">
    <property type="entry name" value="AdoMet_MTases"/>
    <property type="match status" value="1"/>
</dbReference>
<organism evidence="1 2">
    <name type="scientific">Diacronema lutheri</name>
    <name type="common">Unicellular marine alga</name>
    <name type="synonym">Monochrysis lutheri</name>
    <dbReference type="NCBI Taxonomy" id="2081491"/>
    <lineage>
        <taxon>Eukaryota</taxon>
        <taxon>Haptista</taxon>
        <taxon>Haptophyta</taxon>
        <taxon>Pavlovophyceae</taxon>
        <taxon>Pavlovales</taxon>
        <taxon>Pavlovaceae</taxon>
        <taxon>Diacronema</taxon>
    </lineage>
</organism>
<dbReference type="Proteomes" id="UP000751190">
    <property type="component" value="Unassembled WGS sequence"/>
</dbReference>
<dbReference type="InterPro" id="IPR029063">
    <property type="entry name" value="SAM-dependent_MTases_sf"/>
</dbReference>
<evidence type="ECO:0000313" key="2">
    <source>
        <dbReference type="Proteomes" id="UP000751190"/>
    </source>
</evidence>
<proteinExistence type="predicted"/>
<dbReference type="EMBL" id="JAGTXO010000005">
    <property type="protein sequence ID" value="KAG8467829.1"/>
    <property type="molecule type" value="Genomic_DNA"/>
</dbReference>
<name>A0A8J6CCR2_DIALT</name>
<dbReference type="InterPro" id="IPR050508">
    <property type="entry name" value="Methyltransf_Superfamily"/>
</dbReference>
<dbReference type="GO" id="GO:0008168">
    <property type="term" value="F:methyltransferase activity"/>
    <property type="evidence" value="ECO:0007669"/>
    <property type="project" value="TreeGrafter"/>
</dbReference>
<dbReference type="Gene3D" id="3.40.50.150">
    <property type="entry name" value="Vaccinia Virus protein VP39"/>
    <property type="match status" value="1"/>
</dbReference>
<dbReference type="SUPFAM" id="SSF53335">
    <property type="entry name" value="S-adenosyl-L-methionine-dependent methyltransferases"/>
    <property type="match status" value="1"/>
</dbReference>
<dbReference type="Pfam" id="PF13489">
    <property type="entry name" value="Methyltransf_23"/>
    <property type="match status" value="1"/>
</dbReference>
<sequence>MGGADYVVHAGAKLPLEIRRFCGPEFRDNEHYLRTAEAEAERIVKRCALPHGGTVLDVGCGQGRLAIGLLRTAPRGSISYLGVDVDRSSVSWCAKHLANKSFRFAHVDVENARYNPTGQLQLEVSPFRFDVPDRSVDLIYAYSVFSHMELKQIEVYLAEFKRVLKQSGTIFLTTFIEDGLDQPFEVNPRGYAVPISGPLHVVRFDRRFWAKTVANAGLRIRELEHGVEANGQSGNYLSHA</sequence>
<evidence type="ECO:0000313" key="1">
    <source>
        <dbReference type="EMBL" id="KAG8467829.1"/>
    </source>
</evidence>
<comment type="caution">
    <text evidence="1">The sequence shown here is derived from an EMBL/GenBank/DDBJ whole genome shotgun (WGS) entry which is preliminary data.</text>
</comment>
<dbReference type="AlphaFoldDB" id="A0A8J6CCR2"/>
<dbReference type="PANTHER" id="PTHR42912">
    <property type="entry name" value="METHYLTRANSFERASE"/>
    <property type="match status" value="1"/>
</dbReference>
<dbReference type="OrthoDB" id="8300214at2759"/>
<protein>
    <recommendedName>
        <fullName evidence="3">Methyltransferase type 11 domain-containing protein</fullName>
    </recommendedName>
</protein>
<accession>A0A8J6CCR2</accession>
<gene>
    <name evidence="1" type="ORF">KFE25_006881</name>
</gene>